<name>A0ACD4WXY0_STRVN</name>
<reference evidence="1" key="1">
    <citation type="submission" date="2023-10" db="EMBL/GenBank/DDBJ databases">
        <title>The genome sequence of Streptomyces violaceoruber CGMCC 4.1801.</title>
        <authorList>
            <person name="Mo P."/>
        </authorList>
    </citation>
    <scope>NUCLEOTIDE SEQUENCE</scope>
    <source>
        <strain evidence="1">CGMCC 4.1801</strain>
    </source>
</reference>
<dbReference type="EMBL" id="CP137734">
    <property type="protein sequence ID" value="WOZ02329.1"/>
    <property type="molecule type" value="Genomic_DNA"/>
</dbReference>
<protein>
    <submittedName>
        <fullName evidence="1">Glycoside hydrolase family 127 protein</fullName>
    </submittedName>
</protein>
<accession>A0ACD4WXY0</accession>
<keyword evidence="2" id="KW-1185">Reference proteome</keyword>
<gene>
    <name evidence="1" type="ORF">R2E43_34735</name>
</gene>
<organism evidence="1 2">
    <name type="scientific">Streptomyces violaceoruber</name>
    <dbReference type="NCBI Taxonomy" id="1935"/>
    <lineage>
        <taxon>Bacteria</taxon>
        <taxon>Bacillati</taxon>
        <taxon>Actinomycetota</taxon>
        <taxon>Actinomycetes</taxon>
        <taxon>Kitasatosporales</taxon>
        <taxon>Streptomycetaceae</taxon>
        <taxon>Streptomyces</taxon>
        <taxon>Streptomyces violaceoruber group</taxon>
    </lineage>
</organism>
<proteinExistence type="predicted"/>
<evidence type="ECO:0000313" key="2">
    <source>
        <dbReference type="Proteomes" id="UP001303608"/>
    </source>
</evidence>
<evidence type="ECO:0000313" key="1">
    <source>
        <dbReference type="EMBL" id="WOZ02329.1"/>
    </source>
</evidence>
<dbReference type="Proteomes" id="UP001303608">
    <property type="component" value="Chromosome"/>
</dbReference>
<keyword evidence="1" id="KW-0378">Hydrolase</keyword>
<sequence>MFGADGNGICGHPEIETALAELARATAESRYLEQARLLVERRGHGTLPDIEFGRPYYQDDHPVREADVLRGHAVRVLYLAAGATDVAVETGDTELLAAVERQWEATVARRTYITGGMGAHHRDESFGDDYVLPPTPAARPTRTASGTSRSLRPTHWPARAGTSWHGPSA</sequence>